<organism evidence="9 10">
    <name type="scientific">Glonium stellatum</name>
    <dbReference type="NCBI Taxonomy" id="574774"/>
    <lineage>
        <taxon>Eukaryota</taxon>
        <taxon>Fungi</taxon>
        <taxon>Dikarya</taxon>
        <taxon>Ascomycota</taxon>
        <taxon>Pezizomycotina</taxon>
        <taxon>Dothideomycetes</taxon>
        <taxon>Pleosporomycetidae</taxon>
        <taxon>Gloniales</taxon>
        <taxon>Gloniaceae</taxon>
        <taxon>Glonium</taxon>
    </lineage>
</organism>
<comment type="similarity">
    <text evidence="2 8">Belongs to the cytochrome P450 family.</text>
</comment>
<name>A0A8E2EYB1_9PEZI</name>
<keyword evidence="3 7" id="KW-0479">Metal-binding</keyword>
<dbReference type="PRINTS" id="PR00465">
    <property type="entry name" value="EP450IV"/>
</dbReference>
<dbReference type="SUPFAM" id="SSF48264">
    <property type="entry name" value="Cytochrome P450"/>
    <property type="match status" value="1"/>
</dbReference>
<evidence type="ECO:0000313" key="10">
    <source>
        <dbReference type="Proteomes" id="UP000250140"/>
    </source>
</evidence>
<evidence type="ECO:0000256" key="5">
    <source>
        <dbReference type="ARBA" id="ARBA00023004"/>
    </source>
</evidence>
<dbReference type="EMBL" id="KV749922">
    <property type="protein sequence ID" value="OCL07147.1"/>
    <property type="molecule type" value="Genomic_DNA"/>
</dbReference>
<dbReference type="Gene3D" id="1.10.630.10">
    <property type="entry name" value="Cytochrome P450"/>
    <property type="match status" value="1"/>
</dbReference>
<evidence type="ECO:0000256" key="6">
    <source>
        <dbReference type="ARBA" id="ARBA00023033"/>
    </source>
</evidence>
<dbReference type="InterPro" id="IPR001128">
    <property type="entry name" value="Cyt_P450"/>
</dbReference>
<evidence type="ECO:0000256" key="8">
    <source>
        <dbReference type="RuleBase" id="RU000461"/>
    </source>
</evidence>
<keyword evidence="4 8" id="KW-0560">Oxidoreductase</keyword>
<evidence type="ECO:0000256" key="2">
    <source>
        <dbReference type="ARBA" id="ARBA00010617"/>
    </source>
</evidence>
<dbReference type="InterPro" id="IPR017972">
    <property type="entry name" value="Cyt_P450_CS"/>
</dbReference>
<dbReference type="PANTHER" id="PTHR24305">
    <property type="entry name" value="CYTOCHROME P450"/>
    <property type="match status" value="1"/>
</dbReference>
<comment type="cofactor">
    <cofactor evidence="1 7">
        <name>heme</name>
        <dbReference type="ChEBI" id="CHEBI:30413"/>
    </cofactor>
</comment>
<sequence>MELHLILSVAFLAIFLFLISGAVYRLYLCPISSFPGPRLAALTFWYEFYYDVIQGGRYTWEIEKMHKKYGPIIRINPYELHIDDPEFYDEIYVGLTRRTVKWEWSAKMFGTTLAAVGTAGHELHRLRRSALNPFFSKRSITRLESVLQENIDKLTARLREFKDTEKPVNLVDAFTSLSADSIGSFAFGSSYGFLEMPDFNPRWHKFMMELSRSTHLMKQFGWLYTILTILPQRLVSLLHPLTRELFALQASIANQIRSIQSAAHQSTQKGQVDSSPSEREHRTLIDHLGTTHLLPPNEITVTRLTDEGLTLIGAGTVTTAWTLSVTVYHLLSNPAKLCRLRCELAALTKSLNPPNVTRTQKATWRALEQLPYLTAVISEGLRLSYGISHRLARISPDTPLYYHHHKIDPGVPVSMTQMLIHKNGSIFPEPYSFSPERWLSDSPEDLARMKHFLVPFSRGTRQCVGINLAYAELFLTLGALFGANGINLELSGTSMKDVDCVHDYFNPAPRSGSKGIRVLVRS</sequence>
<dbReference type="PROSITE" id="PS00086">
    <property type="entry name" value="CYTOCHROME_P450"/>
    <property type="match status" value="1"/>
</dbReference>
<evidence type="ECO:0000256" key="7">
    <source>
        <dbReference type="PIRSR" id="PIRSR602403-1"/>
    </source>
</evidence>
<dbReference type="CDD" id="cd11062">
    <property type="entry name" value="CYP58-like"/>
    <property type="match status" value="1"/>
</dbReference>
<dbReference type="OrthoDB" id="3945418at2759"/>
<evidence type="ECO:0000256" key="3">
    <source>
        <dbReference type="ARBA" id="ARBA00022723"/>
    </source>
</evidence>
<dbReference type="PANTHER" id="PTHR24305:SF157">
    <property type="entry name" value="N-ACETYLTRYPTOPHAN 6-HYDROXYLASE IVOC-RELATED"/>
    <property type="match status" value="1"/>
</dbReference>
<dbReference type="InterPro" id="IPR002403">
    <property type="entry name" value="Cyt_P450_E_grp-IV"/>
</dbReference>
<dbReference type="InterPro" id="IPR036396">
    <property type="entry name" value="Cyt_P450_sf"/>
</dbReference>
<evidence type="ECO:0000313" key="9">
    <source>
        <dbReference type="EMBL" id="OCL07147.1"/>
    </source>
</evidence>
<dbReference type="GO" id="GO:0016705">
    <property type="term" value="F:oxidoreductase activity, acting on paired donors, with incorporation or reduction of molecular oxygen"/>
    <property type="evidence" value="ECO:0007669"/>
    <property type="project" value="InterPro"/>
</dbReference>
<dbReference type="GO" id="GO:0004497">
    <property type="term" value="F:monooxygenase activity"/>
    <property type="evidence" value="ECO:0007669"/>
    <property type="project" value="UniProtKB-KW"/>
</dbReference>
<keyword evidence="10" id="KW-1185">Reference proteome</keyword>
<dbReference type="PRINTS" id="PR00385">
    <property type="entry name" value="P450"/>
</dbReference>
<proteinExistence type="inferred from homology"/>
<evidence type="ECO:0000256" key="1">
    <source>
        <dbReference type="ARBA" id="ARBA00001971"/>
    </source>
</evidence>
<dbReference type="Pfam" id="PF00067">
    <property type="entry name" value="p450"/>
    <property type="match status" value="1"/>
</dbReference>
<feature type="binding site" description="axial binding residue" evidence="7">
    <location>
        <position position="463"/>
    </location>
    <ligand>
        <name>heme</name>
        <dbReference type="ChEBI" id="CHEBI:30413"/>
    </ligand>
    <ligandPart>
        <name>Fe</name>
        <dbReference type="ChEBI" id="CHEBI:18248"/>
    </ligandPart>
</feature>
<reference evidence="9 10" key="1">
    <citation type="journal article" date="2016" name="Nat. Commun.">
        <title>Ectomycorrhizal ecology is imprinted in the genome of the dominant symbiotic fungus Cenococcum geophilum.</title>
        <authorList>
            <consortium name="DOE Joint Genome Institute"/>
            <person name="Peter M."/>
            <person name="Kohler A."/>
            <person name="Ohm R.A."/>
            <person name="Kuo A."/>
            <person name="Krutzmann J."/>
            <person name="Morin E."/>
            <person name="Arend M."/>
            <person name="Barry K.W."/>
            <person name="Binder M."/>
            <person name="Choi C."/>
            <person name="Clum A."/>
            <person name="Copeland A."/>
            <person name="Grisel N."/>
            <person name="Haridas S."/>
            <person name="Kipfer T."/>
            <person name="LaButti K."/>
            <person name="Lindquist E."/>
            <person name="Lipzen A."/>
            <person name="Maire R."/>
            <person name="Meier B."/>
            <person name="Mihaltcheva S."/>
            <person name="Molinier V."/>
            <person name="Murat C."/>
            <person name="Poggeler S."/>
            <person name="Quandt C.A."/>
            <person name="Sperisen C."/>
            <person name="Tritt A."/>
            <person name="Tisserant E."/>
            <person name="Crous P.W."/>
            <person name="Henrissat B."/>
            <person name="Nehls U."/>
            <person name="Egli S."/>
            <person name="Spatafora J.W."/>
            <person name="Grigoriev I.V."/>
            <person name="Martin F.M."/>
        </authorList>
    </citation>
    <scope>NUCLEOTIDE SEQUENCE [LARGE SCALE GENOMIC DNA]</scope>
    <source>
        <strain evidence="9 10">CBS 207.34</strain>
    </source>
</reference>
<protein>
    <submittedName>
        <fullName evidence="9">Putative P450 monooxygenase</fullName>
    </submittedName>
</protein>
<dbReference type="Proteomes" id="UP000250140">
    <property type="component" value="Unassembled WGS sequence"/>
</dbReference>
<dbReference type="AlphaFoldDB" id="A0A8E2EYB1"/>
<dbReference type="InterPro" id="IPR050121">
    <property type="entry name" value="Cytochrome_P450_monoxygenase"/>
</dbReference>
<dbReference type="GO" id="GO:0005506">
    <property type="term" value="F:iron ion binding"/>
    <property type="evidence" value="ECO:0007669"/>
    <property type="project" value="InterPro"/>
</dbReference>
<keyword evidence="6 8" id="KW-0503">Monooxygenase</keyword>
<dbReference type="GO" id="GO:0020037">
    <property type="term" value="F:heme binding"/>
    <property type="evidence" value="ECO:0007669"/>
    <property type="project" value="InterPro"/>
</dbReference>
<keyword evidence="7 8" id="KW-0349">Heme</keyword>
<gene>
    <name evidence="9" type="ORF">AOQ84DRAFT_409449</name>
</gene>
<keyword evidence="5 7" id="KW-0408">Iron</keyword>
<accession>A0A8E2EYB1</accession>
<evidence type="ECO:0000256" key="4">
    <source>
        <dbReference type="ARBA" id="ARBA00023002"/>
    </source>
</evidence>